<dbReference type="AlphaFoldDB" id="A0AAN5HZW6"/>
<feature type="signal peptide" evidence="1">
    <location>
        <begin position="1"/>
        <end position="26"/>
    </location>
</feature>
<feature type="chain" id="PRO_5042828080" evidence="1">
    <location>
        <begin position="27"/>
        <end position="77"/>
    </location>
</feature>
<reference evidence="3" key="1">
    <citation type="submission" date="2022-10" db="EMBL/GenBank/DDBJ databases">
        <title>Genome assembly of Pristionchus species.</title>
        <authorList>
            <person name="Yoshida K."/>
            <person name="Sommer R.J."/>
        </authorList>
    </citation>
    <scope>NUCLEOTIDE SEQUENCE [LARGE SCALE GENOMIC DNA]</scope>
    <source>
        <strain evidence="3">RS5460</strain>
    </source>
</reference>
<feature type="non-terminal residue" evidence="2">
    <location>
        <position position="1"/>
    </location>
</feature>
<proteinExistence type="predicted"/>
<sequence length="77" mass="8874">QYHMMFGQLPFILLLLALISFSAITASSERSSEERRRVRLHPRSSNELRHMVVLGRGGSSEEHMRGWGGCICIRVRY</sequence>
<feature type="non-terminal residue" evidence="2">
    <location>
        <position position="77"/>
    </location>
</feature>
<dbReference type="Proteomes" id="UP001328107">
    <property type="component" value="Unassembled WGS sequence"/>
</dbReference>
<keyword evidence="1" id="KW-0732">Signal</keyword>
<evidence type="ECO:0000313" key="3">
    <source>
        <dbReference type="Proteomes" id="UP001328107"/>
    </source>
</evidence>
<protein>
    <submittedName>
        <fullName evidence="2">Uncharacterized protein</fullName>
    </submittedName>
</protein>
<evidence type="ECO:0000256" key="1">
    <source>
        <dbReference type="SAM" id="SignalP"/>
    </source>
</evidence>
<name>A0AAN5HZW6_9BILA</name>
<gene>
    <name evidence="2" type="ORF">PMAYCL1PPCAC_16501</name>
</gene>
<accession>A0AAN5HZW6</accession>
<keyword evidence="3" id="KW-1185">Reference proteome</keyword>
<evidence type="ECO:0000313" key="2">
    <source>
        <dbReference type="EMBL" id="GMR46306.1"/>
    </source>
</evidence>
<comment type="caution">
    <text evidence="2">The sequence shown here is derived from an EMBL/GenBank/DDBJ whole genome shotgun (WGS) entry which is preliminary data.</text>
</comment>
<organism evidence="2 3">
    <name type="scientific">Pristionchus mayeri</name>
    <dbReference type="NCBI Taxonomy" id="1317129"/>
    <lineage>
        <taxon>Eukaryota</taxon>
        <taxon>Metazoa</taxon>
        <taxon>Ecdysozoa</taxon>
        <taxon>Nematoda</taxon>
        <taxon>Chromadorea</taxon>
        <taxon>Rhabditida</taxon>
        <taxon>Rhabditina</taxon>
        <taxon>Diplogasteromorpha</taxon>
        <taxon>Diplogasteroidea</taxon>
        <taxon>Neodiplogasteridae</taxon>
        <taxon>Pristionchus</taxon>
    </lineage>
</organism>
<dbReference type="EMBL" id="BTRK01000004">
    <property type="protein sequence ID" value="GMR46306.1"/>
    <property type="molecule type" value="Genomic_DNA"/>
</dbReference>